<keyword evidence="2" id="KW-1185">Reference proteome</keyword>
<evidence type="ECO:0000313" key="1">
    <source>
        <dbReference type="EMBL" id="CEM39914.1"/>
    </source>
</evidence>
<reference evidence="1 2" key="1">
    <citation type="submission" date="2014-11" db="EMBL/GenBank/DDBJ databases">
        <authorList>
            <person name="Zhu J."/>
            <person name="Qi W."/>
            <person name="Song R."/>
        </authorList>
    </citation>
    <scope>NUCLEOTIDE SEQUENCE [LARGE SCALE GENOMIC DNA]</scope>
</reference>
<dbReference type="InParanoid" id="A0A0G4H849"/>
<proteinExistence type="predicted"/>
<dbReference type="Proteomes" id="UP000041254">
    <property type="component" value="Unassembled WGS sequence"/>
</dbReference>
<dbReference type="AlphaFoldDB" id="A0A0G4H849"/>
<dbReference type="EMBL" id="CDMY01001057">
    <property type="protein sequence ID" value="CEM39914.1"/>
    <property type="molecule type" value="Genomic_DNA"/>
</dbReference>
<organism evidence="1 2">
    <name type="scientific">Vitrella brassicaformis (strain CCMP3155)</name>
    <dbReference type="NCBI Taxonomy" id="1169540"/>
    <lineage>
        <taxon>Eukaryota</taxon>
        <taxon>Sar</taxon>
        <taxon>Alveolata</taxon>
        <taxon>Colpodellida</taxon>
        <taxon>Vitrellaceae</taxon>
        <taxon>Vitrella</taxon>
    </lineage>
</organism>
<name>A0A0G4H849_VITBC</name>
<accession>A0A0G4H849</accession>
<evidence type="ECO:0000313" key="2">
    <source>
        <dbReference type="Proteomes" id="UP000041254"/>
    </source>
</evidence>
<protein>
    <submittedName>
        <fullName evidence="1">Uncharacterized protein</fullName>
    </submittedName>
</protein>
<dbReference type="VEuPathDB" id="CryptoDB:Vbra_19832"/>
<gene>
    <name evidence="1" type="ORF">Vbra_19832</name>
</gene>
<sequence length="452" mass="49548">MWWILRGRQAGQPSLTSDLDALLLTPEVADNDLVRRVVSALRDIRQTVYQQEQLLNGNPLPYYLPDQLQQSLVACLAVNERTPAQKDSASATQGDAVILTNTDAQKITATTVLEALEVCDSEYRGSHFEQDRAQADHFADFRSALQACSAAHSHRHVWAGTVVAAIRQKGGLYSGTRYPMTLDHSMVRRLGQTALTRTNTLPAAAPAASNTARPLTSAGSRATARPLRALAAQTAQTSATTTTPNASGVPLGQCVNCILGHGKAPNTEEVKHSVRQCQEECRIQCKYCGLHHFHHQCPKNPHFDVNKGVIMSLEVIVSALGDRLTNPRARRAIAYQLPQSFTEAFGHSTITVPSNNPITPWTAGRRLSATGAESLGFNNAFCQAIHNGVPLLVCRNIASYHRENYRSVETHLDKVAGERQWLIDKGYVEECICRPYVVSPLGAIVKTAQRYR</sequence>